<protein>
    <submittedName>
        <fullName evidence="3">Uncharacterized protein</fullName>
    </submittedName>
</protein>
<keyword evidence="2" id="KW-0732">Signal</keyword>
<dbReference type="RefSeq" id="XP_016583551.1">
    <property type="nucleotide sequence ID" value="XM_016731612.1"/>
</dbReference>
<feature type="compositionally biased region" description="Basic and acidic residues" evidence="1">
    <location>
        <begin position="1111"/>
        <end position="1133"/>
    </location>
</feature>
<reference evidence="3 4" key="2">
    <citation type="journal article" date="2015" name="Eukaryot. Cell">
        <title>Asexual propagation of a virulent clone complex in a human and feline outbreak of sporotrichosis.</title>
        <authorList>
            <person name="Teixeira Mde M."/>
            <person name="Rodrigues A.M."/>
            <person name="Tsui C.K."/>
            <person name="de Almeida L.G."/>
            <person name="Van Diepeningen A.D."/>
            <person name="van den Ende B.G."/>
            <person name="Fernandes G.F."/>
            <person name="Kano R."/>
            <person name="Hamelin R.C."/>
            <person name="Lopes-Bezerra L.M."/>
            <person name="Vasconcelos A.T."/>
            <person name="de Hoog S."/>
            <person name="de Camargo Z.P."/>
            <person name="Felipe M.S."/>
        </authorList>
    </citation>
    <scope>NUCLEOTIDE SEQUENCE [LARGE SCALE GENOMIC DNA]</scope>
    <source>
        <strain evidence="3 4">1099-18</strain>
    </source>
</reference>
<dbReference type="GeneID" id="27666889"/>
<dbReference type="OrthoDB" id="10673651at2759"/>
<name>A0A0F2LWK4_SPOSC</name>
<feature type="region of interest" description="Disordered" evidence="1">
    <location>
        <begin position="1111"/>
        <end position="1158"/>
    </location>
</feature>
<proteinExistence type="predicted"/>
<organism evidence="3 4">
    <name type="scientific">Sporothrix schenckii 1099-18</name>
    <dbReference type="NCBI Taxonomy" id="1397361"/>
    <lineage>
        <taxon>Eukaryota</taxon>
        <taxon>Fungi</taxon>
        <taxon>Dikarya</taxon>
        <taxon>Ascomycota</taxon>
        <taxon>Pezizomycotina</taxon>
        <taxon>Sordariomycetes</taxon>
        <taxon>Sordariomycetidae</taxon>
        <taxon>Ophiostomatales</taxon>
        <taxon>Ophiostomataceae</taxon>
        <taxon>Sporothrix</taxon>
    </lineage>
</organism>
<dbReference type="EMBL" id="AXCR01000012">
    <property type="protein sequence ID" value="KJR80875.1"/>
    <property type="molecule type" value="Genomic_DNA"/>
</dbReference>
<evidence type="ECO:0000313" key="3">
    <source>
        <dbReference type="EMBL" id="KJR80875.1"/>
    </source>
</evidence>
<sequence>MPPLLFLLLAKGLVVHLGHRRVARFPLGRRRLAALDAHRRAAALLRAAAVLHGRGHLPLGLLPARHITLLDLVLVEGQGVDQLALLAPAHLFLVLIVAGHLVIVILILVLCNTQALLAGLGVELIRNRQRQWLELVVHHLVVVHTRCVRARHAQGTACCARHLGLDGGGDNGGKVARDLAKNLDEHGHQLRDGQRQVGRHRVHVLALQTDAQQDALHDTRELDTGLGVAPLAIGSGRSHTRQLGRAQPARKVQVGDRRHQVENQMVVEHVVRIRLQALQVKRRQQRVQFGLGQGRRCAAVGSVVLVGEACRTNARGLTDAQCKHRAKVAELEGQQRQVAPVEVAREGAQPRSVAARGAGLERPQHDTRVLARQLVGRLAQVHGCKRGALPKLEQFARQAVADTNVVQCGRPALRQARKQRRHRLDVAHLDIVVFEQRGLRQLRVGHALHGRRRAVVLEGVQVRLRQVRKLAAVVVAQQLQSARPVSAAHVVGVCGDADNACAGQRRKAVVLELLAHEPGNQVTRGARTAAEGIEHALAADAAFKRHLDDTERLRQAAAVLGDGRHQHEKLVGGGVAHQLQIVGRVFVVTGDVEGDHLLEEALGHGVEGEEGVAVHLQELARRRCWAAALGTRQLGVETQHGVEPAFDGVALGVPDGLRECDFTQRPRPTEATALVVEGILHLGGAARRPVRAHELAHKRQRDGGGLVNDQQLGLAQNVSVLGTDVLDGLAVVAVDVDADNGLVGEVRVGGLDDGVVDVVEVAEGIEAAEDKVEEGLEVLGGGRCNEDVGIAVRHSGSHGNTHGGRLAATAGGRQRHSALQGLLGEGVGEGQEGLGLVESAGEGHKAADGWGVAQRVLELGELACVLGTRAALAAAILVVVVVHVELIVNNEAGVAAAERQDEALVEARHDVGVGFGAVARVDVHGHGVELAQTGHALEQQHDQAAALDGLDGAGQHVGGQGLKVLEDAHAVGVAENLVGLLVIDIANVMERDKQLKGVVGVGLANTALDLLLDLGLALLAVARKVEQLLLVGPEHRLVPGRDTGRGGASAGDIHAGHDVVQVHDHVLCAVADDDEDAALLALDAIADERRDAGVDGFSRHCGCWVCCDEEEKRRREGEGEKEKRRQDSPENRCRRQGRKQQSPLAKQEGSPHSCFEFS</sequence>
<gene>
    <name evidence="3" type="ORF">SPSK_04850</name>
</gene>
<feature type="signal peptide" evidence="2">
    <location>
        <begin position="1"/>
        <end position="18"/>
    </location>
</feature>
<dbReference type="AlphaFoldDB" id="A0A0F2LWK4"/>
<reference evidence="3 4" key="1">
    <citation type="journal article" date="2014" name="BMC Genomics">
        <title>Comparative genomics of the major fungal agents of human and animal Sporotrichosis: Sporothrix schenckii and Sporothrix brasiliensis.</title>
        <authorList>
            <person name="Teixeira M.M."/>
            <person name="de Almeida L.G."/>
            <person name="Kubitschek-Barreira P."/>
            <person name="Alves F.L."/>
            <person name="Kioshima E.S."/>
            <person name="Abadio A.K."/>
            <person name="Fernandes L."/>
            <person name="Derengowski L.S."/>
            <person name="Ferreira K.S."/>
            <person name="Souza R.C."/>
            <person name="Ruiz J.C."/>
            <person name="de Andrade N.C."/>
            <person name="Paes H.C."/>
            <person name="Nicola A.M."/>
            <person name="Albuquerque P."/>
            <person name="Gerber A.L."/>
            <person name="Martins V.P."/>
            <person name="Peconick L.D."/>
            <person name="Neto A.V."/>
            <person name="Chaucanez C.B."/>
            <person name="Silva P.A."/>
            <person name="Cunha O.L."/>
            <person name="de Oliveira F.F."/>
            <person name="dos Santos T.C."/>
            <person name="Barros A.L."/>
            <person name="Soares M.A."/>
            <person name="de Oliveira L.M."/>
            <person name="Marini M.M."/>
            <person name="Villalobos-Duno H."/>
            <person name="Cunha M.M."/>
            <person name="de Hoog S."/>
            <person name="da Silveira J.F."/>
            <person name="Henrissat B."/>
            <person name="Nino-Vega G.A."/>
            <person name="Cisalpino P.S."/>
            <person name="Mora-Montes H.M."/>
            <person name="Almeida S.R."/>
            <person name="Stajich J.E."/>
            <person name="Lopes-Bezerra L.M."/>
            <person name="Vasconcelos A.T."/>
            <person name="Felipe M.S."/>
        </authorList>
    </citation>
    <scope>NUCLEOTIDE SEQUENCE [LARGE SCALE GENOMIC DNA]</scope>
    <source>
        <strain evidence="3 4">1099-18</strain>
    </source>
</reference>
<evidence type="ECO:0000256" key="2">
    <source>
        <dbReference type="SAM" id="SignalP"/>
    </source>
</evidence>
<dbReference type="VEuPathDB" id="FungiDB:SPSK_04850"/>
<feature type="chain" id="PRO_5002454593" evidence="2">
    <location>
        <begin position="19"/>
        <end position="1158"/>
    </location>
</feature>
<accession>A0A0F2LWK4</accession>
<dbReference type="Proteomes" id="UP000033710">
    <property type="component" value="Unassembled WGS sequence"/>
</dbReference>
<evidence type="ECO:0000256" key="1">
    <source>
        <dbReference type="SAM" id="MobiDB-lite"/>
    </source>
</evidence>
<dbReference type="KEGG" id="ssck:SPSK_04850"/>
<evidence type="ECO:0000313" key="4">
    <source>
        <dbReference type="Proteomes" id="UP000033710"/>
    </source>
</evidence>
<comment type="caution">
    <text evidence="3">The sequence shown here is derived from an EMBL/GenBank/DDBJ whole genome shotgun (WGS) entry which is preliminary data.</text>
</comment>